<gene>
    <name evidence="12" type="ORF">ACJDU8_09490</name>
</gene>
<dbReference type="PROSITE" id="PS50110">
    <property type="entry name" value="RESPONSE_REGULATORY"/>
    <property type="match status" value="1"/>
</dbReference>
<dbReference type="InterPro" id="IPR001789">
    <property type="entry name" value="Sig_transdc_resp-reg_receiver"/>
</dbReference>
<feature type="modified residue" description="4-aspartylphosphate" evidence="9">
    <location>
        <position position="57"/>
    </location>
</feature>
<dbReference type="PROSITE" id="PS50109">
    <property type="entry name" value="HIS_KIN"/>
    <property type="match status" value="1"/>
</dbReference>
<dbReference type="Pfam" id="PF00512">
    <property type="entry name" value="HisKA"/>
    <property type="match status" value="1"/>
</dbReference>
<dbReference type="Gene3D" id="3.40.50.2300">
    <property type="match status" value="1"/>
</dbReference>
<dbReference type="SUPFAM" id="SSF47384">
    <property type="entry name" value="Homodimeric domain of signal transducing histidine kinase"/>
    <property type="match status" value="1"/>
</dbReference>
<dbReference type="Gene3D" id="1.10.287.130">
    <property type="match status" value="1"/>
</dbReference>
<keyword evidence="5" id="KW-0808">Transferase</keyword>
<dbReference type="PRINTS" id="PR00344">
    <property type="entry name" value="BCTRLSENSOR"/>
</dbReference>
<sequence length="406" mass="45630">MENNKKIRILNVDDNAANRYILTRILSKAGYEIEEASSGKEALEAAKTKQPNLIILDVNLPDITGYEVCKSLKSNPLTSFIQILSISSHYTKNQDWVYGLKNGADNYLIKPVDQHVLLAIVESMLRVQSTETKLRTALKKAEDANNIKNQFLSNVSHELRTPVNVILSALQMSDIIIDNMELLPIKKKLFKYNGMMKQNSYRLVRLINNLIDITKIDSGFMDFHPSNIDIVKIIEDIISSATSFTQSKQIQLAFDTDVKEKVIACDLDKIERTILNLLSNAIKFTESGGKITVDIFDKGENIIISVKDTGIGISENNQKKIFEKFQQIDTSLSRNNEGSGIGLSLCKSFIEMHGGEITIESTYGNGSTFIIKLPVIILNETEQKGHKAIFLNKIDKITMEFSDIYI</sequence>
<dbReference type="SUPFAM" id="SSF52172">
    <property type="entry name" value="CheY-like"/>
    <property type="match status" value="1"/>
</dbReference>
<dbReference type="EC" id="2.7.13.3" evidence="2"/>
<dbReference type="Gene3D" id="3.30.565.10">
    <property type="entry name" value="Histidine kinase-like ATPase, C-terminal domain"/>
    <property type="match status" value="1"/>
</dbReference>
<dbReference type="EMBL" id="JBJHZX010000012">
    <property type="protein sequence ID" value="MFL0195793.1"/>
    <property type="molecule type" value="Genomic_DNA"/>
</dbReference>
<accession>A0ABW8SJ34</accession>
<feature type="domain" description="Response regulatory" evidence="11">
    <location>
        <begin position="8"/>
        <end position="125"/>
    </location>
</feature>
<evidence type="ECO:0000256" key="3">
    <source>
        <dbReference type="ARBA" id="ARBA00018672"/>
    </source>
</evidence>
<comment type="function">
    <text evidence="8">May play the central regulatory role in sporulation. It may be an element of the effector pathway responsible for the activation of sporulation genes in response to nutritional stress. Spo0A may act in concert with spo0H (a sigma factor) to control the expression of some genes that are critical to the sporulation process.</text>
</comment>
<dbReference type="Pfam" id="PF02518">
    <property type="entry name" value="HATPase_c"/>
    <property type="match status" value="1"/>
</dbReference>
<protein>
    <recommendedName>
        <fullName evidence="3">Stage 0 sporulation protein A homolog</fullName>
        <ecNumber evidence="2">2.7.13.3</ecNumber>
    </recommendedName>
</protein>
<evidence type="ECO:0000256" key="8">
    <source>
        <dbReference type="ARBA" id="ARBA00024867"/>
    </source>
</evidence>
<dbReference type="InterPro" id="IPR011006">
    <property type="entry name" value="CheY-like_superfamily"/>
</dbReference>
<evidence type="ECO:0000256" key="6">
    <source>
        <dbReference type="ARBA" id="ARBA00022777"/>
    </source>
</evidence>
<dbReference type="InterPro" id="IPR003594">
    <property type="entry name" value="HATPase_dom"/>
</dbReference>
<reference evidence="12 13" key="1">
    <citation type="submission" date="2024-11" db="EMBL/GenBank/DDBJ databases">
        <authorList>
            <person name="Heng Y.C."/>
            <person name="Lim A.C.H."/>
            <person name="Lee J.K.Y."/>
            <person name="Kittelmann S."/>
        </authorList>
    </citation>
    <scope>NUCLEOTIDE SEQUENCE [LARGE SCALE GENOMIC DNA]</scope>
    <source>
        <strain evidence="12 13">WILCCON 0269</strain>
    </source>
</reference>
<evidence type="ECO:0000313" key="12">
    <source>
        <dbReference type="EMBL" id="MFL0195793.1"/>
    </source>
</evidence>
<keyword evidence="12" id="KW-0067">ATP-binding</keyword>
<dbReference type="CDD" id="cd16922">
    <property type="entry name" value="HATPase_EvgS-ArcB-TorS-like"/>
    <property type="match status" value="1"/>
</dbReference>
<name>A0ABW8SJ34_9CLOT</name>
<keyword evidence="6" id="KW-0418">Kinase</keyword>
<keyword evidence="13" id="KW-1185">Reference proteome</keyword>
<comment type="catalytic activity">
    <reaction evidence="1">
        <text>ATP + protein L-histidine = ADP + protein N-phospho-L-histidine.</text>
        <dbReference type="EC" id="2.7.13.3"/>
    </reaction>
</comment>
<dbReference type="InterPro" id="IPR036097">
    <property type="entry name" value="HisK_dim/P_sf"/>
</dbReference>
<dbReference type="InterPro" id="IPR004358">
    <property type="entry name" value="Sig_transdc_His_kin-like_C"/>
</dbReference>
<dbReference type="InterPro" id="IPR005467">
    <property type="entry name" value="His_kinase_dom"/>
</dbReference>
<evidence type="ECO:0000256" key="1">
    <source>
        <dbReference type="ARBA" id="ARBA00000085"/>
    </source>
</evidence>
<comment type="caution">
    <text evidence="12">The sequence shown here is derived from an EMBL/GenBank/DDBJ whole genome shotgun (WGS) entry which is preliminary data.</text>
</comment>
<dbReference type="InterPro" id="IPR003661">
    <property type="entry name" value="HisK_dim/P_dom"/>
</dbReference>
<dbReference type="SMART" id="SM00388">
    <property type="entry name" value="HisKA"/>
    <property type="match status" value="1"/>
</dbReference>
<dbReference type="PANTHER" id="PTHR43047">
    <property type="entry name" value="TWO-COMPONENT HISTIDINE PROTEIN KINASE"/>
    <property type="match status" value="1"/>
</dbReference>
<evidence type="ECO:0000256" key="2">
    <source>
        <dbReference type="ARBA" id="ARBA00012438"/>
    </source>
</evidence>
<evidence type="ECO:0000256" key="5">
    <source>
        <dbReference type="ARBA" id="ARBA00022679"/>
    </source>
</evidence>
<dbReference type="Pfam" id="PF00072">
    <property type="entry name" value="Response_reg"/>
    <property type="match status" value="1"/>
</dbReference>
<dbReference type="InterPro" id="IPR036890">
    <property type="entry name" value="HATPase_C_sf"/>
</dbReference>
<feature type="domain" description="Histidine kinase" evidence="10">
    <location>
        <begin position="154"/>
        <end position="377"/>
    </location>
</feature>
<keyword evidence="12" id="KW-0547">Nucleotide-binding</keyword>
<keyword evidence="4 9" id="KW-0597">Phosphoprotein</keyword>
<dbReference type="GO" id="GO:0005524">
    <property type="term" value="F:ATP binding"/>
    <property type="evidence" value="ECO:0007669"/>
    <property type="project" value="UniProtKB-KW"/>
</dbReference>
<evidence type="ECO:0000256" key="4">
    <source>
        <dbReference type="ARBA" id="ARBA00022553"/>
    </source>
</evidence>
<dbReference type="RefSeq" id="WP_406791913.1">
    <property type="nucleotide sequence ID" value="NZ_JBJHZX010000012.1"/>
</dbReference>
<evidence type="ECO:0000256" key="7">
    <source>
        <dbReference type="ARBA" id="ARBA00023012"/>
    </source>
</evidence>
<organism evidence="12 13">
    <name type="scientific">Candidatus Clostridium eludens</name>
    <dbReference type="NCBI Taxonomy" id="3381663"/>
    <lineage>
        <taxon>Bacteria</taxon>
        <taxon>Bacillati</taxon>
        <taxon>Bacillota</taxon>
        <taxon>Clostridia</taxon>
        <taxon>Eubacteriales</taxon>
        <taxon>Clostridiaceae</taxon>
        <taxon>Clostridium</taxon>
    </lineage>
</organism>
<evidence type="ECO:0000313" key="13">
    <source>
        <dbReference type="Proteomes" id="UP001623660"/>
    </source>
</evidence>
<dbReference type="PANTHER" id="PTHR43047:SF72">
    <property type="entry name" value="OSMOSENSING HISTIDINE PROTEIN KINASE SLN1"/>
    <property type="match status" value="1"/>
</dbReference>
<proteinExistence type="predicted"/>
<dbReference type="CDD" id="cd00082">
    <property type="entry name" value="HisKA"/>
    <property type="match status" value="1"/>
</dbReference>
<dbReference type="Proteomes" id="UP001623660">
    <property type="component" value="Unassembled WGS sequence"/>
</dbReference>
<evidence type="ECO:0000259" key="11">
    <source>
        <dbReference type="PROSITE" id="PS50110"/>
    </source>
</evidence>
<evidence type="ECO:0000256" key="9">
    <source>
        <dbReference type="PROSITE-ProRule" id="PRU00169"/>
    </source>
</evidence>
<dbReference type="SMART" id="SM00387">
    <property type="entry name" value="HATPase_c"/>
    <property type="match status" value="1"/>
</dbReference>
<dbReference type="SMART" id="SM00448">
    <property type="entry name" value="REC"/>
    <property type="match status" value="1"/>
</dbReference>
<evidence type="ECO:0000259" key="10">
    <source>
        <dbReference type="PROSITE" id="PS50109"/>
    </source>
</evidence>
<dbReference type="SUPFAM" id="SSF55874">
    <property type="entry name" value="ATPase domain of HSP90 chaperone/DNA topoisomerase II/histidine kinase"/>
    <property type="match status" value="1"/>
</dbReference>
<keyword evidence="7" id="KW-0902">Two-component regulatory system</keyword>